<feature type="chain" id="PRO_5019148458" evidence="4">
    <location>
        <begin position="26"/>
        <end position="309"/>
    </location>
</feature>
<dbReference type="EMBL" id="QYUM01000004">
    <property type="protein sequence ID" value="RJF85935.1"/>
    <property type="molecule type" value="Genomic_DNA"/>
</dbReference>
<comment type="caution">
    <text evidence="5">The sequence shown here is derived from an EMBL/GenBank/DDBJ whole genome shotgun (WGS) entry which is preliminary data.</text>
</comment>
<feature type="repeat" description="TPR" evidence="3">
    <location>
        <begin position="223"/>
        <end position="256"/>
    </location>
</feature>
<protein>
    <submittedName>
        <fullName evidence="5">Tetratricopeptide repeat protein</fullName>
    </submittedName>
</protein>
<dbReference type="Proteomes" id="UP000286100">
    <property type="component" value="Unassembled WGS sequence"/>
</dbReference>
<dbReference type="Pfam" id="PF13432">
    <property type="entry name" value="TPR_16"/>
    <property type="match status" value="1"/>
</dbReference>
<evidence type="ECO:0000313" key="6">
    <source>
        <dbReference type="Proteomes" id="UP000286100"/>
    </source>
</evidence>
<gene>
    <name evidence="5" type="ORF">D3876_18995</name>
</gene>
<organism evidence="5 6">
    <name type="scientific">Sphingomonas cavernae</name>
    <dbReference type="NCBI Taxonomy" id="2320861"/>
    <lineage>
        <taxon>Bacteria</taxon>
        <taxon>Pseudomonadati</taxon>
        <taxon>Pseudomonadota</taxon>
        <taxon>Alphaproteobacteria</taxon>
        <taxon>Sphingomonadales</taxon>
        <taxon>Sphingomonadaceae</taxon>
        <taxon>Sphingomonas</taxon>
    </lineage>
</organism>
<keyword evidence="1" id="KW-0677">Repeat</keyword>
<dbReference type="InterPro" id="IPR011990">
    <property type="entry name" value="TPR-like_helical_dom_sf"/>
</dbReference>
<dbReference type="SMART" id="SM00028">
    <property type="entry name" value="TPR"/>
    <property type="match status" value="3"/>
</dbReference>
<dbReference type="AlphaFoldDB" id="A0A418W7C3"/>
<dbReference type="PROSITE" id="PS50005">
    <property type="entry name" value="TPR"/>
    <property type="match status" value="1"/>
</dbReference>
<dbReference type="Pfam" id="PF07719">
    <property type="entry name" value="TPR_2"/>
    <property type="match status" value="1"/>
</dbReference>
<keyword evidence="2 3" id="KW-0802">TPR repeat</keyword>
<evidence type="ECO:0000256" key="2">
    <source>
        <dbReference type="ARBA" id="ARBA00022803"/>
    </source>
</evidence>
<sequence>MRGMWTAGRIVLAAALAWSGSAVIAAGGGGGGGSMPSASAPSYDPAEDYRKGIEALGAKDYKAARKALDRVVRAVPKDANSNYLAGLAHAGEGDVKRARGLFEKAVKYNADLVPAQGELGVAHAKLGDQAKAQAQLDMLKQKQAACGGSCAQAADLQTAVDAVSAAITAGPQARMESTPGAAFMSAAAGDGAYLDAVALINEHRYEDAIAALTASQSAFGPHPDILTYLGFANRKLKRYAMAEDYYRTALAIAPKHRGATEYYGELMVERGDLAGAERKLAQLDAVCDFGCQEAEELRRWIAAARASGS</sequence>
<dbReference type="InterPro" id="IPR013105">
    <property type="entry name" value="TPR_2"/>
</dbReference>
<dbReference type="Gene3D" id="1.25.40.10">
    <property type="entry name" value="Tetratricopeptide repeat domain"/>
    <property type="match status" value="2"/>
</dbReference>
<name>A0A418W7C3_9SPHN</name>
<evidence type="ECO:0000256" key="4">
    <source>
        <dbReference type="SAM" id="SignalP"/>
    </source>
</evidence>
<evidence type="ECO:0000313" key="5">
    <source>
        <dbReference type="EMBL" id="RJF85935.1"/>
    </source>
</evidence>
<evidence type="ECO:0000256" key="3">
    <source>
        <dbReference type="PROSITE-ProRule" id="PRU00339"/>
    </source>
</evidence>
<feature type="signal peptide" evidence="4">
    <location>
        <begin position="1"/>
        <end position="25"/>
    </location>
</feature>
<dbReference type="RefSeq" id="WP_119765168.1">
    <property type="nucleotide sequence ID" value="NZ_QYUM01000004.1"/>
</dbReference>
<dbReference type="InterPro" id="IPR019734">
    <property type="entry name" value="TPR_rpt"/>
</dbReference>
<accession>A0A418W7C3</accession>
<keyword evidence="4" id="KW-0732">Signal</keyword>
<dbReference type="OrthoDB" id="8480982at2"/>
<reference evidence="5 6" key="1">
    <citation type="submission" date="2018-09" db="EMBL/GenBank/DDBJ databases">
        <authorList>
            <person name="Zhu H."/>
        </authorList>
    </citation>
    <scope>NUCLEOTIDE SEQUENCE [LARGE SCALE GENOMIC DNA]</scope>
    <source>
        <strain evidence="5 6">K2R01-6</strain>
    </source>
</reference>
<dbReference type="SUPFAM" id="SSF48452">
    <property type="entry name" value="TPR-like"/>
    <property type="match status" value="1"/>
</dbReference>
<keyword evidence="6" id="KW-1185">Reference proteome</keyword>
<evidence type="ECO:0000256" key="1">
    <source>
        <dbReference type="ARBA" id="ARBA00022737"/>
    </source>
</evidence>
<proteinExistence type="predicted"/>